<name>A0ABT5EAH1_9BACT</name>
<evidence type="ECO:0000313" key="3">
    <source>
        <dbReference type="EMBL" id="MDC0722858.1"/>
    </source>
</evidence>
<gene>
    <name evidence="3" type="ORF">POL25_38565</name>
</gene>
<keyword evidence="4" id="KW-1185">Reference proteome</keyword>
<dbReference type="InterPro" id="IPR023214">
    <property type="entry name" value="HAD_sf"/>
</dbReference>
<proteinExistence type="predicted"/>
<evidence type="ECO:0000313" key="4">
    <source>
        <dbReference type="Proteomes" id="UP001221686"/>
    </source>
</evidence>
<dbReference type="InterPro" id="IPR036412">
    <property type="entry name" value="HAD-like_sf"/>
</dbReference>
<dbReference type="Pfam" id="PF03767">
    <property type="entry name" value="Acid_phosphat_B"/>
    <property type="match status" value="1"/>
</dbReference>
<comment type="caution">
    <text evidence="3">The sequence shown here is derived from an EMBL/GenBank/DDBJ whole genome shotgun (WGS) entry which is preliminary data.</text>
</comment>
<dbReference type="SFLD" id="SFLDG01125">
    <property type="entry name" value="C1.1:_Acid_Phosphatase_Like"/>
    <property type="match status" value="1"/>
</dbReference>
<evidence type="ECO:0000256" key="1">
    <source>
        <dbReference type="ARBA" id="ARBA00022729"/>
    </source>
</evidence>
<feature type="chain" id="PRO_5046036385" evidence="2">
    <location>
        <begin position="27"/>
        <end position="279"/>
    </location>
</feature>
<feature type="signal peptide" evidence="2">
    <location>
        <begin position="1"/>
        <end position="26"/>
    </location>
</feature>
<sequence length="279" mass="30459">MSLLPRIALALALAAPLACKHTPVAAGGAANDMLFAVAWLQTSAEYEAAALQAYGAAGPALERALADTTWTAAVEQQGDFAGLPPAIIVDVDETVLDNSAYQARLIASGGEFAPDTWGAWIDERKATGVPGAAAFLAAAAGKGVRVFYVSNRDLPQAEPTRDNLARLGFPDTANLDTFYFRDPERGWKEKSPRRAEVAKTHRIVLMFGDNLFDFVDKDHATLAERAGLVREHAAWWGARWFVIPNPMYGSWDDALFNYDRNKTRAQKQELRLQSLDPAR</sequence>
<dbReference type="PANTHER" id="PTHR31284">
    <property type="entry name" value="ACID PHOSPHATASE-LIKE PROTEIN"/>
    <property type="match status" value="1"/>
</dbReference>
<organism evidence="3 4">
    <name type="scientific">Nannocystis bainbridge</name>
    <dbReference type="NCBI Taxonomy" id="2995303"/>
    <lineage>
        <taxon>Bacteria</taxon>
        <taxon>Pseudomonadati</taxon>
        <taxon>Myxococcota</taxon>
        <taxon>Polyangia</taxon>
        <taxon>Nannocystales</taxon>
        <taxon>Nannocystaceae</taxon>
        <taxon>Nannocystis</taxon>
    </lineage>
</organism>
<dbReference type="InterPro" id="IPR005519">
    <property type="entry name" value="Acid_phosphat_B-like"/>
</dbReference>
<accession>A0ABT5EAH1</accession>
<dbReference type="PIRSF" id="PIRSF019271">
    <property type="entry name" value="Acid_Ptase_C"/>
    <property type="match status" value="1"/>
</dbReference>
<dbReference type="PANTHER" id="PTHR31284:SF10">
    <property type="entry name" value="ACID PHOSPHATASE-LIKE PROTEIN"/>
    <property type="match status" value="1"/>
</dbReference>
<keyword evidence="1 2" id="KW-0732">Signal</keyword>
<reference evidence="3 4" key="1">
    <citation type="submission" date="2022-11" db="EMBL/GenBank/DDBJ databases">
        <title>Minimal conservation of predation-associated metabolite biosynthetic gene clusters underscores biosynthetic potential of Myxococcota including descriptions for ten novel species: Archangium lansinium sp. nov., Myxococcus landrumus sp. nov., Nannocystis bai.</title>
        <authorList>
            <person name="Ahearne A."/>
            <person name="Stevens C."/>
            <person name="Dowd S."/>
        </authorList>
    </citation>
    <scope>NUCLEOTIDE SEQUENCE [LARGE SCALE GENOMIC DNA]</scope>
    <source>
        <strain evidence="3 4">BB15-2</strain>
    </source>
</reference>
<dbReference type="EMBL" id="JAQNDL010000004">
    <property type="protein sequence ID" value="MDC0722858.1"/>
    <property type="molecule type" value="Genomic_DNA"/>
</dbReference>
<dbReference type="InterPro" id="IPR006423">
    <property type="entry name" value="Lipo_e_P4"/>
</dbReference>
<dbReference type="SUPFAM" id="SSF56784">
    <property type="entry name" value="HAD-like"/>
    <property type="match status" value="1"/>
</dbReference>
<dbReference type="Proteomes" id="UP001221686">
    <property type="component" value="Unassembled WGS sequence"/>
</dbReference>
<protein>
    <submittedName>
        <fullName evidence="3">HAD family acid phosphatase</fullName>
    </submittedName>
</protein>
<dbReference type="RefSeq" id="WP_272091396.1">
    <property type="nucleotide sequence ID" value="NZ_JAQNDL010000004.1"/>
</dbReference>
<evidence type="ECO:0000256" key="2">
    <source>
        <dbReference type="SAM" id="SignalP"/>
    </source>
</evidence>
<dbReference type="SFLD" id="SFLDS00003">
    <property type="entry name" value="Haloacid_Dehalogenase"/>
    <property type="match status" value="1"/>
</dbReference>
<dbReference type="Gene3D" id="3.40.50.1000">
    <property type="entry name" value="HAD superfamily/HAD-like"/>
    <property type="match status" value="1"/>
</dbReference>